<reference evidence="3" key="1">
    <citation type="submission" date="2018-02" db="EMBL/GenBank/DDBJ databases">
        <authorList>
            <person name="Moore K."/>
            <person name="Momper L."/>
        </authorList>
    </citation>
    <scope>NUCLEOTIDE SEQUENCE [LARGE SCALE GENOMIC DNA]</scope>
    <source>
        <strain evidence="3">ULC18</strain>
    </source>
</reference>
<feature type="region of interest" description="Disordered" evidence="1">
    <location>
        <begin position="106"/>
        <end position="133"/>
    </location>
</feature>
<gene>
    <name evidence="2" type="ORF">C7B82_25915</name>
</gene>
<keyword evidence="3" id="KW-1185">Reference proteome</keyword>
<evidence type="ECO:0000256" key="1">
    <source>
        <dbReference type="SAM" id="MobiDB-lite"/>
    </source>
</evidence>
<proteinExistence type="predicted"/>
<name>A0A2T1DWE7_9CYAN</name>
<evidence type="ECO:0000313" key="2">
    <source>
        <dbReference type="EMBL" id="PSB24836.1"/>
    </source>
</evidence>
<organism evidence="2 3">
    <name type="scientific">Stenomitos frigidus ULC18</name>
    <dbReference type="NCBI Taxonomy" id="2107698"/>
    <lineage>
        <taxon>Bacteria</taxon>
        <taxon>Bacillati</taxon>
        <taxon>Cyanobacteriota</taxon>
        <taxon>Cyanophyceae</taxon>
        <taxon>Leptolyngbyales</taxon>
        <taxon>Leptolyngbyaceae</taxon>
        <taxon>Stenomitos</taxon>
    </lineage>
</organism>
<feature type="compositionally biased region" description="Low complexity" evidence="1">
    <location>
        <begin position="106"/>
        <end position="119"/>
    </location>
</feature>
<dbReference type="EMBL" id="PVWK01000140">
    <property type="protein sequence ID" value="PSB24836.1"/>
    <property type="molecule type" value="Genomic_DNA"/>
</dbReference>
<comment type="caution">
    <text evidence="2">The sequence shown here is derived from an EMBL/GenBank/DDBJ whole genome shotgun (WGS) entry which is preliminary data.</text>
</comment>
<reference evidence="2 3" key="2">
    <citation type="submission" date="2018-03" db="EMBL/GenBank/DDBJ databases">
        <title>The ancient ancestry and fast evolution of plastids.</title>
        <authorList>
            <person name="Moore K.R."/>
            <person name="Magnabosco C."/>
            <person name="Momper L."/>
            <person name="Gold D.A."/>
            <person name="Bosak T."/>
            <person name="Fournier G.P."/>
        </authorList>
    </citation>
    <scope>NUCLEOTIDE SEQUENCE [LARGE SCALE GENOMIC DNA]</scope>
    <source>
        <strain evidence="2 3">ULC18</strain>
    </source>
</reference>
<dbReference type="Proteomes" id="UP000239576">
    <property type="component" value="Unassembled WGS sequence"/>
</dbReference>
<accession>A0A2T1DWE7</accession>
<protein>
    <submittedName>
        <fullName evidence="2">Uncharacterized protein</fullName>
    </submittedName>
</protein>
<evidence type="ECO:0000313" key="3">
    <source>
        <dbReference type="Proteomes" id="UP000239576"/>
    </source>
</evidence>
<dbReference type="AlphaFoldDB" id="A0A2T1DWE7"/>
<sequence length="356" mass="37799">MLKGLEKGSYALLSTRLNLAAIIPMSNSLALKNLPTPVRSLLRPMLFAAIGLHALLLFTPIPSEEKPKKTDDKENPVKITQLPTAKPAAKARPKLAKPALPKINRPKPVVAVPKSPSTPRAKGAGGATDDTKNPFVDFPHYPGSVPNYQGLENLRVASGASLVSVVAHFRKALPAQKFTLTDEPEPNTFKVSKGGISYFLSVIEDGSQTFYLLGPDKLDKAKLAAIKEGKVVGIPPELGGIAKALDTTYAISQDNSATSLDVSQSSSFFEPDKDNPSNEVYVDGISETRIIDGQPPAQVYQALQATVLKGFESVTEAGTYGGGPLYELKKGKFTGGLSLVPGKTGGTVAVIWTKKP</sequence>